<dbReference type="SUPFAM" id="SSF49503">
    <property type="entry name" value="Cupredoxins"/>
    <property type="match status" value="1"/>
</dbReference>
<name>A0ABV3FLU7_9NOCA</name>
<protein>
    <submittedName>
        <fullName evidence="1">Biphenyl 2,3-dioxygenase</fullName>
    </submittedName>
</protein>
<dbReference type="RefSeq" id="WP_357779525.1">
    <property type="nucleotide sequence ID" value="NZ_JBFAKC010000001.1"/>
</dbReference>
<dbReference type="InterPro" id="IPR008972">
    <property type="entry name" value="Cupredoxin"/>
</dbReference>
<evidence type="ECO:0000313" key="2">
    <source>
        <dbReference type="Proteomes" id="UP001551695"/>
    </source>
</evidence>
<evidence type="ECO:0000313" key="1">
    <source>
        <dbReference type="EMBL" id="MEV0706345.1"/>
    </source>
</evidence>
<dbReference type="PANTHER" id="PTHR36507">
    <property type="entry name" value="BLL1555 PROTEIN"/>
    <property type="match status" value="1"/>
</dbReference>
<reference evidence="1 2" key="1">
    <citation type="submission" date="2024-06" db="EMBL/GenBank/DDBJ databases">
        <title>The Natural Products Discovery Center: Release of the First 8490 Sequenced Strains for Exploring Actinobacteria Biosynthetic Diversity.</title>
        <authorList>
            <person name="Kalkreuter E."/>
            <person name="Kautsar S.A."/>
            <person name="Yang D."/>
            <person name="Bader C.D."/>
            <person name="Teijaro C.N."/>
            <person name="Fluegel L."/>
            <person name="Davis C.M."/>
            <person name="Simpson J.R."/>
            <person name="Lauterbach L."/>
            <person name="Steele A.D."/>
            <person name="Gui C."/>
            <person name="Meng S."/>
            <person name="Li G."/>
            <person name="Viehrig K."/>
            <person name="Ye F."/>
            <person name="Su P."/>
            <person name="Kiefer A.F."/>
            <person name="Nichols A."/>
            <person name="Cepeda A.J."/>
            <person name="Yan W."/>
            <person name="Fan B."/>
            <person name="Jiang Y."/>
            <person name="Adhikari A."/>
            <person name="Zheng C.-J."/>
            <person name="Schuster L."/>
            <person name="Cowan T.M."/>
            <person name="Smanski M.J."/>
            <person name="Chevrette M.G."/>
            <person name="De Carvalho L.P.S."/>
            <person name="Shen B."/>
        </authorList>
    </citation>
    <scope>NUCLEOTIDE SEQUENCE [LARGE SCALE GENOMIC DNA]</scope>
    <source>
        <strain evidence="1 2">NPDC050403</strain>
    </source>
</reference>
<dbReference type="PANTHER" id="PTHR36507:SF1">
    <property type="entry name" value="BLL1555 PROTEIN"/>
    <property type="match status" value="1"/>
</dbReference>
<accession>A0ABV3FLU7</accession>
<sequence>MLAAVGLLAFAGGCASQARVDAVVRISEVSFAPHEIRIPVGGTVEWRFEDGGLPHEVHADGVFDSGVLGERTFRFTFDTPGDVEYRCSIHPYMSGIVHVG</sequence>
<dbReference type="Gene3D" id="2.60.40.420">
    <property type="entry name" value="Cupredoxins - blue copper proteins"/>
    <property type="match status" value="1"/>
</dbReference>
<dbReference type="Proteomes" id="UP001551695">
    <property type="component" value="Unassembled WGS sequence"/>
</dbReference>
<organism evidence="1 2">
    <name type="scientific">Nocardia aurea</name>
    <dbReference type="NCBI Taxonomy" id="2144174"/>
    <lineage>
        <taxon>Bacteria</taxon>
        <taxon>Bacillati</taxon>
        <taxon>Actinomycetota</taxon>
        <taxon>Actinomycetes</taxon>
        <taxon>Mycobacteriales</taxon>
        <taxon>Nocardiaceae</taxon>
        <taxon>Nocardia</taxon>
    </lineage>
</organism>
<proteinExistence type="predicted"/>
<keyword evidence="2" id="KW-1185">Reference proteome</keyword>
<dbReference type="EMBL" id="JBFAKC010000001">
    <property type="protein sequence ID" value="MEV0706345.1"/>
    <property type="molecule type" value="Genomic_DNA"/>
</dbReference>
<gene>
    <name evidence="1" type="ORF">AB0I48_02150</name>
</gene>
<dbReference type="InterPro" id="IPR052721">
    <property type="entry name" value="ET_Amicyanin"/>
</dbReference>
<comment type="caution">
    <text evidence="1">The sequence shown here is derived from an EMBL/GenBank/DDBJ whole genome shotgun (WGS) entry which is preliminary data.</text>
</comment>